<dbReference type="RefSeq" id="WP_087883131.1">
    <property type="nucleotide sequence ID" value="NZ_CP021748.1"/>
</dbReference>
<reference evidence="1 2" key="1">
    <citation type="submission" date="2017-05" db="EMBL/GenBank/DDBJ databases">
        <title>Streptomyces alboflavus Genome sequencing and assembly.</title>
        <authorList>
            <person name="Wang Y."/>
            <person name="Du B."/>
            <person name="Ding Y."/>
            <person name="Liu H."/>
            <person name="Hou Q."/>
            <person name="Liu K."/>
            <person name="Wang C."/>
            <person name="Yao L."/>
        </authorList>
    </citation>
    <scope>NUCLEOTIDE SEQUENCE [LARGE SCALE GENOMIC DNA]</scope>
    <source>
        <strain evidence="1 2">MDJK44</strain>
    </source>
</reference>
<dbReference type="Proteomes" id="UP000195880">
    <property type="component" value="Chromosome"/>
</dbReference>
<dbReference type="AlphaFoldDB" id="A0A1Z1W5W6"/>
<gene>
    <name evidence="1" type="ORF">SMD44_01213</name>
</gene>
<proteinExistence type="predicted"/>
<dbReference type="EMBL" id="CP021748">
    <property type="protein sequence ID" value="ARX81815.1"/>
    <property type="molecule type" value="Genomic_DNA"/>
</dbReference>
<name>A0A1Z1W5W6_9ACTN</name>
<evidence type="ECO:0000313" key="1">
    <source>
        <dbReference type="EMBL" id="ARX81815.1"/>
    </source>
</evidence>
<dbReference type="OrthoDB" id="4057899at2"/>
<keyword evidence="2" id="KW-1185">Reference proteome</keyword>
<evidence type="ECO:0000313" key="2">
    <source>
        <dbReference type="Proteomes" id="UP000195880"/>
    </source>
</evidence>
<accession>A0A1Z1W5W6</accession>
<dbReference type="KEGG" id="salf:SMD44_01213"/>
<sequence>MPRHQFALYEIRIRKIQEPKSYRQVYSFNPRKDDLFEIYTQFLVDGIGTKGATVEKSERYARLHSMEESQRTLWFTVESGRYGTPGKVVATDTGDDAYEIQDDDAAAYPLRQALFVPRVGDFALWATEVIGHTSAIGALSILIRDWFKSRYDSERLMVEINYFQDTNAWTKFISESSLQEITYITRERDGDDRSVGTRIQEHRVKAARRLRLPREWIMRAIDKTLPPDSVFSVRGLPEADEVRLQIERGGRSRTIVVDRDWPRFNYALEGPRNGPPGDEVFRREVLSEVGASLEYLGADRGAWMI</sequence>
<protein>
    <submittedName>
        <fullName evidence="1">Uncharacterized protein</fullName>
    </submittedName>
</protein>
<organism evidence="1 2">
    <name type="scientific">Streptomyces alboflavus</name>
    <dbReference type="NCBI Taxonomy" id="67267"/>
    <lineage>
        <taxon>Bacteria</taxon>
        <taxon>Bacillati</taxon>
        <taxon>Actinomycetota</taxon>
        <taxon>Actinomycetes</taxon>
        <taxon>Kitasatosporales</taxon>
        <taxon>Streptomycetaceae</taxon>
        <taxon>Streptomyces</taxon>
    </lineage>
</organism>